<sequence length="479" mass="51460">MKRLSILLLAIVLSGCAFMEKGPAPVAELTGQKLGLAESAAAWPTTQWWERYGDSQLDALVQEALANNPTMSAAQARLAQANAAVGGARAPLLPRVDANYSLQREHISKTYIYPDPLGGSVQSDNSLGLNFSYELDFWGKNRSALQAALSSEQAAEADKQAARTMLSSAMVQSYLNLQNAFAQRDVLQRIIKQRDEALSITRQRFSAGLDTQVEVKQAESQLASAKVQLTQIETTLAQLRNQVAALAGAGPQRGQALQEAHLTAPAGGVPASIPLDLLGHRADVVAARWRAEAARHTIDVAKADFYPNVNITAFIGFQALGTNNLLQAASHAANIGPAISLPIFHGGELNANLAGRRADTDLAVSDYNQTVLDAVRQTADALDALRLIGRETAEQRQARESIDAAYDLAVNRYKAGLGNYLTVLVAQNEVLTQARLETDLRFRTYKLDADLANALGGGYVPAPANAELARNQDNLNTTR</sequence>
<dbReference type="RefSeq" id="WP_094842759.1">
    <property type="nucleotide sequence ID" value="NZ_NEVS01000004.1"/>
</dbReference>
<keyword evidence="8 9" id="KW-0449">Lipoprotein</keyword>
<evidence type="ECO:0000256" key="9">
    <source>
        <dbReference type="RuleBase" id="RU362097"/>
    </source>
</evidence>
<keyword evidence="4 9" id="KW-0812">Transmembrane</keyword>
<evidence type="ECO:0000256" key="2">
    <source>
        <dbReference type="ARBA" id="ARBA00007613"/>
    </source>
</evidence>
<name>A0A261UKA8_9BORD</name>
<dbReference type="EMBL" id="NEVS01000004">
    <property type="protein sequence ID" value="OZI61353.1"/>
    <property type="molecule type" value="Genomic_DNA"/>
</dbReference>
<dbReference type="SUPFAM" id="SSF56954">
    <property type="entry name" value="Outer membrane efflux proteins (OEP)"/>
    <property type="match status" value="1"/>
</dbReference>
<dbReference type="PANTHER" id="PTHR30203">
    <property type="entry name" value="OUTER MEMBRANE CATION EFFLUX PROTEIN"/>
    <property type="match status" value="1"/>
</dbReference>
<evidence type="ECO:0000313" key="11">
    <source>
        <dbReference type="EMBL" id="OZI61353.1"/>
    </source>
</evidence>
<keyword evidence="10" id="KW-0175">Coiled coil</keyword>
<evidence type="ECO:0000256" key="7">
    <source>
        <dbReference type="ARBA" id="ARBA00023139"/>
    </source>
</evidence>
<keyword evidence="3 9" id="KW-1134">Transmembrane beta strand</keyword>
<protein>
    <recommendedName>
        <fullName evidence="13">Multidrug transporter</fullName>
    </recommendedName>
</protein>
<evidence type="ECO:0000256" key="1">
    <source>
        <dbReference type="ARBA" id="ARBA00004370"/>
    </source>
</evidence>
<reference evidence="12" key="1">
    <citation type="submission" date="2017-05" db="EMBL/GenBank/DDBJ databases">
        <title>Complete and WGS of Bordetella genogroups.</title>
        <authorList>
            <person name="Spilker T."/>
            <person name="Lipuma J."/>
        </authorList>
    </citation>
    <scope>NUCLEOTIDE SEQUENCE [LARGE SCALE GENOMIC DNA]</scope>
    <source>
        <strain evidence="12">AU8856</strain>
    </source>
</reference>
<dbReference type="Gene3D" id="2.20.200.10">
    <property type="entry name" value="Outer membrane efflux proteins (OEP)"/>
    <property type="match status" value="1"/>
</dbReference>
<comment type="similarity">
    <text evidence="2 9">Belongs to the outer membrane factor (OMF) (TC 1.B.17) family.</text>
</comment>
<dbReference type="Pfam" id="PF02321">
    <property type="entry name" value="OEP"/>
    <property type="match status" value="2"/>
</dbReference>
<evidence type="ECO:0000256" key="10">
    <source>
        <dbReference type="SAM" id="Coils"/>
    </source>
</evidence>
<dbReference type="Gene3D" id="1.20.1600.10">
    <property type="entry name" value="Outer membrane efflux proteins (OEP)"/>
    <property type="match status" value="1"/>
</dbReference>
<dbReference type="GO" id="GO:0015562">
    <property type="term" value="F:efflux transmembrane transporter activity"/>
    <property type="evidence" value="ECO:0007669"/>
    <property type="project" value="InterPro"/>
</dbReference>
<evidence type="ECO:0000256" key="4">
    <source>
        <dbReference type="ARBA" id="ARBA00022692"/>
    </source>
</evidence>
<proteinExistence type="inferred from homology"/>
<feature type="chain" id="PRO_5011834797" description="Multidrug transporter" evidence="9">
    <location>
        <begin position="20"/>
        <end position="479"/>
    </location>
</feature>
<dbReference type="Proteomes" id="UP000215767">
    <property type="component" value="Unassembled WGS sequence"/>
</dbReference>
<evidence type="ECO:0008006" key="13">
    <source>
        <dbReference type="Google" id="ProtNLM"/>
    </source>
</evidence>
<dbReference type="OrthoDB" id="9770517at2"/>
<comment type="caution">
    <text evidence="11">The sequence shown here is derived from an EMBL/GenBank/DDBJ whole genome shotgun (WGS) entry which is preliminary data.</text>
</comment>
<organism evidence="11 12">
    <name type="scientific">Bordetella genomosp. 11</name>
    <dbReference type="NCBI Taxonomy" id="1416808"/>
    <lineage>
        <taxon>Bacteria</taxon>
        <taxon>Pseudomonadati</taxon>
        <taxon>Pseudomonadota</taxon>
        <taxon>Betaproteobacteria</taxon>
        <taxon>Burkholderiales</taxon>
        <taxon>Alcaligenaceae</taxon>
        <taxon>Bordetella</taxon>
    </lineage>
</organism>
<dbReference type="PROSITE" id="PS51257">
    <property type="entry name" value="PROKAR_LIPOPROTEIN"/>
    <property type="match status" value="1"/>
</dbReference>
<evidence type="ECO:0000256" key="3">
    <source>
        <dbReference type="ARBA" id="ARBA00022452"/>
    </source>
</evidence>
<evidence type="ECO:0000256" key="5">
    <source>
        <dbReference type="ARBA" id="ARBA00022729"/>
    </source>
</evidence>
<feature type="coiled-coil region" evidence="10">
    <location>
        <begin position="215"/>
        <end position="249"/>
    </location>
</feature>
<dbReference type="NCBIfam" id="TIGR01845">
    <property type="entry name" value="outer_NodT"/>
    <property type="match status" value="1"/>
</dbReference>
<keyword evidence="6 9" id="KW-0472">Membrane</keyword>
<dbReference type="InterPro" id="IPR003423">
    <property type="entry name" value="OMP_efflux"/>
</dbReference>
<comment type="subcellular location">
    <subcellularLocation>
        <location evidence="9">Cell membrane</location>
        <topology evidence="9">Lipid-anchor</topology>
    </subcellularLocation>
    <subcellularLocation>
        <location evidence="1">Membrane</location>
    </subcellularLocation>
</comment>
<evidence type="ECO:0000256" key="6">
    <source>
        <dbReference type="ARBA" id="ARBA00023136"/>
    </source>
</evidence>
<keyword evidence="7 9" id="KW-0564">Palmitate</keyword>
<accession>A0A261UKA8</accession>
<gene>
    <name evidence="11" type="ORF">CAL28_18730</name>
</gene>
<feature type="signal peptide" evidence="9">
    <location>
        <begin position="1"/>
        <end position="19"/>
    </location>
</feature>
<dbReference type="InterPro" id="IPR010131">
    <property type="entry name" value="MdtP/NodT-like"/>
</dbReference>
<keyword evidence="12" id="KW-1185">Reference proteome</keyword>
<keyword evidence="5 9" id="KW-0732">Signal</keyword>
<evidence type="ECO:0000256" key="8">
    <source>
        <dbReference type="ARBA" id="ARBA00023288"/>
    </source>
</evidence>
<dbReference type="GO" id="GO:0005886">
    <property type="term" value="C:plasma membrane"/>
    <property type="evidence" value="ECO:0007669"/>
    <property type="project" value="UniProtKB-SubCell"/>
</dbReference>
<dbReference type="PANTHER" id="PTHR30203:SF20">
    <property type="entry name" value="MULTIDRUG RESISTANCE OUTER MEMBRANE PROTEIN MDTP-RELATED"/>
    <property type="match status" value="1"/>
</dbReference>
<evidence type="ECO:0000313" key="12">
    <source>
        <dbReference type="Proteomes" id="UP000215767"/>
    </source>
</evidence>
<dbReference type="AlphaFoldDB" id="A0A261UKA8"/>